<dbReference type="EMBL" id="QOCR01000002">
    <property type="protein sequence ID" value="RHW51283.1"/>
    <property type="molecule type" value="Genomic_DNA"/>
</dbReference>
<dbReference type="InterPro" id="IPR046776">
    <property type="entry name" value="Pectate_lyase_5"/>
</dbReference>
<reference evidence="1 2" key="1">
    <citation type="submission" date="2018-07" db="EMBL/GenBank/DDBJ databases">
        <title>Genome sequences of six Lactobacillus spp. isolated from bumble bee guts.</title>
        <authorList>
            <person name="Motta E.V.S."/>
            <person name="Moran N.A."/>
        </authorList>
    </citation>
    <scope>NUCLEOTIDE SEQUENCE [LARGE SCALE GENOMIC DNA]</scope>
    <source>
        <strain evidence="1 2">BI-1.1</strain>
    </source>
</reference>
<dbReference type="PROSITE" id="PS51257">
    <property type="entry name" value="PROKAR_LIPOPROTEIN"/>
    <property type="match status" value="1"/>
</dbReference>
<organism evidence="1 2">
    <name type="scientific">Bombilactobacillus bombi</name>
    <dbReference type="NCBI Taxonomy" id="1303590"/>
    <lineage>
        <taxon>Bacteria</taxon>
        <taxon>Bacillati</taxon>
        <taxon>Bacillota</taxon>
        <taxon>Bacilli</taxon>
        <taxon>Lactobacillales</taxon>
        <taxon>Lactobacillaceae</taxon>
        <taxon>Bombilactobacillus</taxon>
    </lineage>
</organism>
<gene>
    <name evidence="1" type="ORF">DS831_04475</name>
</gene>
<dbReference type="Pfam" id="PF20585">
    <property type="entry name" value="Pectate_lyase_5"/>
    <property type="match status" value="1"/>
</dbReference>
<comment type="caution">
    <text evidence="1">The sequence shown here is derived from an EMBL/GenBank/DDBJ whole genome shotgun (WGS) entry which is preliminary data.</text>
</comment>
<dbReference type="Proteomes" id="UP000284109">
    <property type="component" value="Unassembled WGS sequence"/>
</dbReference>
<protein>
    <submittedName>
        <fullName evidence="1">Uncharacterized protein</fullName>
    </submittedName>
</protein>
<evidence type="ECO:0000313" key="1">
    <source>
        <dbReference type="EMBL" id="RHW51283.1"/>
    </source>
</evidence>
<keyword evidence="2" id="KW-1185">Reference proteome</keyword>
<proteinExistence type="predicted"/>
<accession>A0A417ZI72</accession>
<name>A0A417ZI72_9LACO</name>
<sequence length="1381" mass="152511">MKFTKPKYLMLVLTIVLTLIGCCQYLNNPVQAKVKPITVSANNENMTTNLHNLVNPQSTLNTNLGSSNLYMPSGQTSSLLRTWQWPADEDETHEFALEPDPEYKEHTETDDKGNTVTIPQGYIAHVKTAHQFLQAVYGNYGDDRIPYQNAQSDQGGGYGKYKSDITKIVLEADINIPDFKTEDPIYVRNSKTNKLVAVDYTTGEISDSTAGGSNNYFLVTPRPPSETNITDSNGTNKFSRFTIDGLGSDGKRHYLNLGRFSIQTWTPDGQRANQDITVKNIDVYGNSYYGILFGANYGRNITRETFENMNYYGAQFSWTNGSANIFIKGIVNAYSLRDYSAPDGKKYICQTNLNAGDQQNIQAKDITFEKNCIYNGYTYGGNAIELSGDAGLEEGATVNLFPHRVANFGPENAPTSYYSAGLYLTGSSAEIKMGKDSKLNVISDGLPLSAKRTISTKDPAAGYDYEYDVPQMPAGTTDDSKASYTNAAIGLYMNGTNKKSGIYFEKDSNAVINISSTIPLQNNVNLITVRGGTANIGEGALLVEANGLNVPTATYNLLAIGAGANVYIGKDGIFDLSAPHAQGNVNMVNTLGSGTFKINVYQPKLLRIATPEENKKAYLVNGTGVVEMHGVKAQATGHTWTSQGDGDATVNLKTTPFEYLNLPFQGTNLRTAIGPFTEAYQMGVESNQSSLGKLSQTIQDMIDPSSKGQLLRSIREFDSITVTAIDAGPQMQDQTPTLHGAPSITPDQRLIKGTITDREQGKPIVNTDSQNSNYNNPDARLHVVLNHKDGTTVDLGTKTDEERDVVDPLTTALSPNPSKFPIAPDDYDWGNQEFPALSAKGKALYKDDKDVDAKGWQYLDNTVKGLVTWDTDNENYQIDIDKVLEQYNTKNPNNKIEYLTGTDTITVTSEYAFQSSQVATIKVATLNLRIDSDKVKKQRSYYLLGEDLQIPLQYQENASKADPTLTVNSWYFADPNNLPDKLDSKKPTASTTYPVQQKVTSWTDLDDWKIPAAKATNIVGKHTIKLYGADDANGQSPSFDIDVNGQFPLKALDFDEYTYNYNVLNVPGYTGERTFKKPDLHYRNDRSKDTPIDWNEPLPMGIYYEHNVFTPKSDTAPISNFEFTRNGDDKVAIKGSTLVIVDLDNPTNTVSLSNFEYGKNYNTSDRRLSKLVDGKSNHFKKNIQFKIYTKVQITDVPDITLGTITLSTENDNKNINLSTVDLGSIAAQTKGSIQFLQLTVPKTIDYGSHTSIANQNEKYEIANVDDVKSNLILNYDPNVGKSSGIQVYARIMDDEFWDNALSYNDGKKTSYIGDNLVLIYDSGKIQGANLGDPVHHIKLADDWWNSSGKQSKGLFMETQAPPNPHMGQPHSKLEWQVVNSI</sequence>
<dbReference type="OrthoDB" id="2250565at2"/>
<dbReference type="RefSeq" id="WP_118900803.1">
    <property type="nucleotide sequence ID" value="NZ_QOCR01000002.1"/>
</dbReference>
<evidence type="ECO:0000313" key="2">
    <source>
        <dbReference type="Proteomes" id="UP000284109"/>
    </source>
</evidence>